<comment type="caution">
    <text evidence="2">The sequence shown here is derived from an EMBL/GenBank/DDBJ whole genome shotgun (WGS) entry which is preliminary data.</text>
</comment>
<accession>A0A8K0GAL5</accession>
<organism evidence="2 3">
    <name type="scientific">Ignelater luminosus</name>
    <name type="common">Cucubano</name>
    <name type="synonym">Pyrophorus luminosus</name>
    <dbReference type="NCBI Taxonomy" id="2038154"/>
    <lineage>
        <taxon>Eukaryota</taxon>
        <taxon>Metazoa</taxon>
        <taxon>Ecdysozoa</taxon>
        <taxon>Arthropoda</taxon>
        <taxon>Hexapoda</taxon>
        <taxon>Insecta</taxon>
        <taxon>Pterygota</taxon>
        <taxon>Neoptera</taxon>
        <taxon>Endopterygota</taxon>
        <taxon>Coleoptera</taxon>
        <taxon>Polyphaga</taxon>
        <taxon>Elateriformia</taxon>
        <taxon>Elateroidea</taxon>
        <taxon>Elateridae</taxon>
        <taxon>Agrypninae</taxon>
        <taxon>Pyrophorini</taxon>
        <taxon>Ignelater</taxon>
    </lineage>
</organism>
<protein>
    <submittedName>
        <fullName evidence="2">Uncharacterized protein</fullName>
    </submittedName>
</protein>
<gene>
    <name evidence="2" type="ORF">ILUMI_13764</name>
</gene>
<feature type="region of interest" description="Disordered" evidence="1">
    <location>
        <begin position="71"/>
        <end position="99"/>
    </location>
</feature>
<name>A0A8K0GAL5_IGNLU</name>
<sequence length="134" mass="14981">MKLRETSQLSLSSKKSRYPAEFAIDPLTKSLETQAGPSMDFASRQDFLEFLSNNTPSLDCLSKKPVSVIEEQGTQSTSNRCSVTLPNLIPSDDDKMESGHLSPILTETIDQDKADHEPFLKNQLSEDQLNLMNF</sequence>
<dbReference type="Proteomes" id="UP000801492">
    <property type="component" value="Unassembled WGS sequence"/>
</dbReference>
<dbReference type="AlphaFoldDB" id="A0A8K0GAL5"/>
<keyword evidence="3" id="KW-1185">Reference proteome</keyword>
<feature type="compositionally biased region" description="Polar residues" evidence="1">
    <location>
        <begin position="72"/>
        <end position="85"/>
    </location>
</feature>
<dbReference type="EMBL" id="VTPC01008750">
    <property type="protein sequence ID" value="KAF2892409.1"/>
    <property type="molecule type" value="Genomic_DNA"/>
</dbReference>
<proteinExistence type="predicted"/>
<reference evidence="2" key="1">
    <citation type="submission" date="2019-08" db="EMBL/GenBank/DDBJ databases">
        <title>The genome of the North American firefly Photinus pyralis.</title>
        <authorList>
            <consortium name="Photinus pyralis genome working group"/>
            <person name="Fallon T.R."/>
            <person name="Sander Lower S.E."/>
            <person name="Weng J.-K."/>
        </authorList>
    </citation>
    <scope>NUCLEOTIDE SEQUENCE</scope>
    <source>
        <strain evidence="2">TRF0915ILg1</strain>
        <tissue evidence="2">Whole body</tissue>
    </source>
</reference>
<evidence type="ECO:0000313" key="3">
    <source>
        <dbReference type="Proteomes" id="UP000801492"/>
    </source>
</evidence>
<evidence type="ECO:0000256" key="1">
    <source>
        <dbReference type="SAM" id="MobiDB-lite"/>
    </source>
</evidence>
<evidence type="ECO:0000313" key="2">
    <source>
        <dbReference type="EMBL" id="KAF2892409.1"/>
    </source>
</evidence>